<dbReference type="EMBL" id="GBXM01072482">
    <property type="protein sequence ID" value="JAH36095.1"/>
    <property type="molecule type" value="Transcribed_RNA"/>
</dbReference>
<proteinExistence type="predicted"/>
<evidence type="ECO:0000313" key="1">
    <source>
        <dbReference type="EMBL" id="JAH36095.1"/>
    </source>
</evidence>
<protein>
    <submittedName>
        <fullName evidence="1">Uncharacterized protein</fullName>
    </submittedName>
</protein>
<reference evidence="1" key="2">
    <citation type="journal article" date="2015" name="Fish Shellfish Immunol.">
        <title>Early steps in the European eel (Anguilla anguilla)-Vibrio vulnificus interaction in the gills: Role of the RtxA13 toxin.</title>
        <authorList>
            <person name="Callol A."/>
            <person name="Pajuelo D."/>
            <person name="Ebbesson L."/>
            <person name="Teles M."/>
            <person name="MacKenzie S."/>
            <person name="Amaro C."/>
        </authorList>
    </citation>
    <scope>NUCLEOTIDE SEQUENCE</scope>
</reference>
<sequence>MYTGTGVRISHMYISTRAHLPGYH</sequence>
<dbReference type="AlphaFoldDB" id="A0A0E9S604"/>
<accession>A0A0E9S604</accession>
<organism evidence="1">
    <name type="scientific">Anguilla anguilla</name>
    <name type="common">European freshwater eel</name>
    <name type="synonym">Muraena anguilla</name>
    <dbReference type="NCBI Taxonomy" id="7936"/>
    <lineage>
        <taxon>Eukaryota</taxon>
        <taxon>Metazoa</taxon>
        <taxon>Chordata</taxon>
        <taxon>Craniata</taxon>
        <taxon>Vertebrata</taxon>
        <taxon>Euteleostomi</taxon>
        <taxon>Actinopterygii</taxon>
        <taxon>Neopterygii</taxon>
        <taxon>Teleostei</taxon>
        <taxon>Anguilliformes</taxon>
        <taxon>Anguillidae</taxon>
        <taxon>Anguilla</taxon>
    </lineage>
</organism>
<name>A0A0E9S604_ANGAN</name>
<reference evidence="1" key="1">
    <citation type="submission" date="2014-11" db="EMBL/GenBank/DDBJ databases">
        <authorList>
            <person name="Amaro Gonzalez C."/>
        </authorList>
    </citation>
    <scope>NUCLEOTIDE SEQUENCE</scope>
</reference>